<dbReference type="RefSeq" id="WP_004985240.1">
    <property type="nucleotide sequence ID" value="NZ_AP018824.1"/>
</dbReference>
<dbReference type="InterPro" id="IPR000620">
    <property type="entry name" value="EamA_dom"/>
</dbReference>
<dbReference type="EMBL" id="CP089051">
    <property type="protein sequence ID" value="UYF72164.1"/>
    <property type="molecule type" value="Genomic_DNA"/>
</dbReference>
<feature type="transmembrane region" description="Helical" evidence="1">
    <location>
        <begin position="217"/>
        <end position="241"/>
    </location>
</feature>
<evidence type="ECO:0000256" key="1">
    <source>
        <dbReference type="SAM" id="Phobius"/>
    </source>
</evidence>
<keyword evidence="1" id="KW-0812">Transmembrane</keyword>
<feature type="transmembrane region" description="Helical" evidence="1">
    <location>
        <begin position="16"/>
        <end position="39"/>
    </location>
</feature>
<dbReference type="Pfam" id="PF00892">
    <property type="entry name" value="EamA"/>
    <property type="match status" value="2"/>
</dbReference>
<proteinExistence type="predicted"/>
<feature type="domain" description="EamA" evidence="2">
    <location>
        <begin position="161"/>
        <end position="291"/>
    </location>
</feature>
<organism evidence="3 5">
    <name type="scientific">Acinetobacter ursingii</name>
    <dbReference type="NCBI Taxonomy" id="108980"/>
    <lineage>
        <taxon>Bacteria</taxon>
        <taxon>Pseudomonadati</taxon>
        <taxon>Pseudomonadota</taxon>
        <taxon>Gammaproteobacteria</taxon>
        <taxon>Moraxellales</taxon>
        <taxon>Moraxellaceae</taxon>
        <taxon>Acinetobacter</taxon>
    </lineage>
</organism>
<dbReference type="EMBL" id="CP089044">
    <property type="protein sequence ID" value="UYF75761.1"/>
    <property type="molecule type" value="Genomic_DNA"/>
</dbReference>
<evidence type="ECO:0000313" key="4">
    <source>
        <dbReference type="EMBL" id="UYF75761.1"/>
    </source>
</evidence>
<dbReference type="PANTHER" id="PTHR12715:SF4">
    <property type="entry name" value="EAMA DOMAIN-CONTAINING PROTEIN"/>
    <property type="match status" value="1"/>
</dbReference>
<dbReference type="PANTHER" id="PTHR12715">
    <property type="entry name" value="TRANSPORTER, DRUG/METABOLITE EXPORTER FAMILY"/>
    <property type="match status" value="1"/>
</dbReference>
<keyword evidence="1" id="KW-1133">Transmembrane helix</keyword>
<feature type="transmembrane region" description="Helical" evidence="1">
    <location>
        <begin position="160"/>
        <end position="177"/>
    </location>
</feature>
<dbReference type="SUPFAM" id="SSF103481">
    <property type="entry name" value="Multidrug resistance efflux transporter EmrE"/>
    <property type="match status" value="2"/>
</dbReference>
<evidence type="ECO:0000313" key="3">
    <source>
        <dbReference type="EMBL" id="UYF72164.1"/>
    </source>
</evidence>
<dbReference type="InterPro" id="IPR037185">
    <property type="entry name" value="EmrE-like"/>
</dbReference>
<protein>
    <submittedName>
        <fullName evidence="3">DMT family transporter</fullName>
    </submittedName>
</protein>
<evidence type="ECO:0000259" key="2">
    <source>
        <dbReference type="Pfam" id="PF00892"/>
    </source>
</evidence>
<gene>
    <name evidence="4" type="ORF">LSO58_02255</name>
    <name evidence="3" type="ORF">LSO60_02425</name>
</gene>
<dbReference type="Proteomes" id="UP001164081">
    <property type="component" value="Chromosome"/>
</dbReference>
<feature type="transmembrane region" description="Helical" evidence="1">
    <location>
        <begin position="189"/>
        <end position="205"/>
    </location>
</feature>
<name>A0A2N6VE80_9GAMM</name>
<feature type="transmembrane region" description="Helical" evidence="1">
    <location>
        <begin position="45"/>
        <end position="63"/>
    </location>
</feature>
<sequence length="298" mass="33107">MHHFYISLLNHQQFKLYFSIALVVICWGYSPVGVHSALLSYSPEHIALLRFVIASAVLAMIALRKGMMIPKIRDLPILLILGLFSVTLHHVLINTGQQYVTATASSILSQSIPLFTLIISALVFKDKISLKQSICIVMGLAGAILVVSGDRGLISPNAHSLLILLAAMCWAIYFVLYKKFDLPYDSISMMCYVVWFGSLPLLFYSPDVLVQIQQANWQANIAVLLLGLFPSALAYVLWGYVLKQIPLMQASNLLYCTPLVAMTIAILFLGERPSIYVLIGGLMIVGSIGWMNWNKEKL</sequence>
<dbReference type="Proteomes" id="UP001164064">
    <property type="component" value="Chromosome"/>
</dbReference>
<keyword evidence="1" id="KW-0472">Membrane</keyword>
<dbReference type="AlphaFoldDB" id="A0A2N6VE80"/>
<feature type="transmembrane region" description="Helical" evidence="1">
    <location>
        <begin position="253"/>
        <end position="269"/>
    </location>
</feature>
<feature type="transmembrane region" description="Helical" evidence="1">
    <location>
        <begin position="75"/>
        <end position="93"/>
    </location>
</feature>
<feature type="transmembrane region" description="Helical" evidence="1">
    <location>
        <begin position="275"/>
        <end position="293"/>
    </location>
</feature>
<feature type="domain" description="EamA" evidence="2">
    <location>
        <begin position="17"/>
        <end position="147"/>
    </location>
</feature>
<feature type="transmembrane region" description="Helical" evidence="1">
    <location>
        <begin position="99"/>
        <end position="124"/>
    </location>
</feature>
<evidence type="ECO:0000313" key="5">
    <source>
        <dbReference type="Proteomes" id="UP001164064"/>
    </source>
</evidence>
<dbReference type="InterPro" id="IPR052756">
    <property type="entry name" value="Alkyne_AA_exporter"/>
</dbReference>
<accession>A0A2N6VE80</accession>
<feature type="transmembrane region" description="Helical" evidence="1">
    <location>
        <begin position="136"/>
        <end position="154"/>
    </location>
</feature>
<dbReference type="GO" id="GO:0016020">
    <property type="term" value="C:membrane"/>
    <property type="evidence" value="ECO:0007669"/>
    <property type="project" value="InterPro"/>
</dbReference>
<reference evidence="3" key="1">
    <citation type="journal article" date="2022" name="J Glob Antimicrob Resist">
        <title>Comparative analysis of IMP-4- and OXA-58-containing plasmids of three carbapenemase-producing Acinetobacter ursingii strains in the Netherlands.</title>
        <authorList>
            <person name="Hendrickx A.P.A."/>
            <person name="Schade R.P."/>
            <person name="Landman F."/>
            <person name="Bosch T."/>
            <person name="Schouls L.M."/>
            <person name="van Dijk K."/>
        </authorList>
    </citation>
    <scope>NUCLEOTIDE SEQUENCE</scope>
    <source>
        <strain evidence="3">RIVM_C010559</strain>
        <strain evidence="4">RIVM_C010761</strain>
    </source>
</reference>